<organism evidence="2 3">
    <name type="scientific">Rehmannia glutinosa</name>
    <name type="common">Chinese foxglove</name>
    <dbReference type="NCBI Taxonomy" id="99300"/>
    <lineage>
        <taxon>Eukaryota</taxon>
        <taxon>Viridiplantae</taxon>
        <taxon>Streptophyta</taxon>
        <taxon>Embryophyta</taxon>
        <taxon>Tracheophyta</taxon>
        <taxon>Spermatophyta</taxon>
        <taxon>Magnoliopsida</taxon>
        <taxon>eudicotyledons</taxon>
        <taxon>Gunneridae</taxon>
        <taxon>Pentapetalae</taxon>
        <taxon>asterids</taxon>
        <taxon>lamiids</taxon>
        <taxon>Lamiales</taxon>
        <taxon>Orobanchaceae</taxon>
        <taxon>Rehmannieae</taxon>
        <taxon>Rehmannia</taxon>
    </lineage>
</organism>
<dbReference type="Gene3D" id="3.30.420.10">
    <property type="entry name" value="Ribonuclease H-like superfamily/Ribonuclease H"/>
    <property type="match status" value="1"/>
</dbReference>
<evidence type="ECO:0000313" key="3">
    <source>
        <dbReference type="Proteomes" id="UP001318860"/>
    </source>
</evidence>
<protein>
    <recommendedName>
        <fullName evidence="1">RNase H type-1 domain-containing protein</fullName>
    </recommendedName>
</protein>
<comment type="caution">
    <text evidence="2">The sequence shown here is derived from an EMBL/GenBank/DDBJ whole genome shotgun (WGS) entry which is preliminary data.</text>
</comment>
<proteinExistence type="predicted"/>
<evidence type="ECO:0000313" key="2">
    <source>
        <dbReference type="EMBL" id="KAK6162384.1"/>
    </source>
</evidence>
<evidence type="ECO:0000259" key="1">
    <source>
        <dbReference type="Pfam" id="PF13456"/>
    </source>
</evidence>
<dbReference type="EMBL" id="JABTTQ020000002">
    <property type="protein sequence ID" value="KAK6162384.1"/>
    <property type="molecule type" value="Genomic_DNA"/>
</dbReference>
<dbReference type="InterPro" id="IPR053151">
    <property type="entry name" value="RNase_H-like"/>
</dbReference>
<dbReference type="InterPro" id="IPR012337">
    <property type="entry name" value="RNaseH-like_sf"/>
</dbReference>
<feature type="domain" description="RNase H type-1" evidence="1">
    <location>
        <begin position="341"/>
        <end position="460"/>
    </location>
</feature>
<dbReference type="InterPro" id="IPR002156">
    <property type="entry name" value="RNaseH_domain"/>
</dbReference>
<dbReference type="Pfam" id="PF13456">
    <property type="entry name" value="RVT_3"/>
    <property type="match status" value="1"/>
</dbReference>
<reference evidence="2 3" key="1">
    <citation type="journal article" date="2021" name="Comput. Struct. Biotechnol. J.">
        <title>De novo genome assembly of the potent medicinal plant Rehmannia glutinosa using nanopore technology.</title>
        <authorList>
            <person name="Ma L."/>
            <person name="Dong C."/>
            <person name="Song C."/>
            <person name="Wang X."/>
            <person name="Zheng X."/>
            <person name="Niu Y."/>
            <person name="Chen S."/>
            <person name="Feng W."/>
        </authorList>
    </citation>
    <scope>NUCLEOTIDE SEQUENCE [LARGE SCALE GENOMIC DNA]</scope>
    <source>
        <strain evidence="2">DH-2019</strain>
    </source>
</reference>
<keyword evidence="3" id="KW-1185">Reference proteome</keyword>
<dbReference type="PANTHER" id="PTHR47723">
    <property type="entry name" value="OS05G0353850 PROTEIN"/>
    <property type="match status" value="1"/>
</dbReference>
<dbReference type="PANTHER" id="PTHR47723:SF19">
    <property type="entry name" value="POLYNUCLEOTIDYL TRANSFERASE, RIBONUCLEASE H-LIKE SUPERFAMILY PROTEIN"/>
    <property type="match status" value="1"/>
</dbReference>
<dbReference type="SUPFAM" id="SSF53098">
    <property type="entry name" value="Ribonuclease H-like"/>
    <property type="match status" value="1"/>
</dbReference>
<gene>
    <name evidence="2" type="ORF">DH2020_002225</name>
</gene>
<dbReference type="InterPro" id="IPR036397">
    <property type="entry name" value="RNaseH_sf"/>
</dbReference>
<sequence length="502" mass="56093">MSPVFYQKFWHIVGKDVTTSVLNFLNSKRFIPSSNFTHIVLIPKVKNTDMVSQFCPISRLIRSGDSTKIWCDPWLPREFGFYPRSAPHTLAPDATVSSLIDHSTNLWNSTLIKDIFSHDEAQLILSISLPPTSAHDLWMCHFTKNDKHSVCSAYHALLDSDLSPLNFDPNAYSSSGPNPIWKLIWELEIQPRIKLFLWRCCIGSIASSDNLPDTASAAPTHAQFALAKITLQRTSFFSAHSLRMCGTAPGYSISLHASNKPPGNLVIGPLEHVALHCSLIWYHRNRSKFNSSILDRQSVVLAASSILRDFKASHKWPERLSPHLASHHMFGSQPSGPRIFFDGAISPLHRCARVGIALLDEHGEFLSGFSKKFPGVSNPEVVKFLALKEALLLAHNLRLPSITIFGDTASVILTAHGEAICPIQCLDVCHEVLALKQALATTRIYWIQRALNTLAHSFAYYAKNMTPCNHLWDHVPTSLNIQSEWAKGVLIDVVDLTEERND</sequence>
<dbReference type="Proteomes" id="UP001318860">
    <property type="component" value="Unassembled WGS sequence"/>
</dbReference>
<name>A0ABR0XTD1_REHGL</name>
<accession>A0ABR0XTD1</accession>